<evidence type="ECO:0000259" key="8">
    <source>
        <dbReference type="Pfam" id="PF00155"/>
    </source>
</evidence>
<evidence type="ECO:0000256" key="4">
    <source>
        <dbReference type="ARBA" id="ARBA00022679"/>
    </source>
</evidence>
<reference evidence="9" key="1">
    <citation type="submission" date="2013-04" db="EMBL/GenBank/DDBJ databases">
        <title>The genome sequencing project of 58 acetic acid bacteria.</title>
        <authorList>
            <person name="Okamoto-Kainuma A."/>
            <person name="Ishikawa M."/>
            <person name="Umino S."/>
            <person name="Koizumi Y."/>
            <person name="Shiwa Y."/>
            <person name="Yoshikawa H."/>
            <person name="Matsutani M."/>
            <person name="Matsushita K."/>
        </authorList>
    </citation>
    <scope>NUCLEOTIDE SEQUENCE</scope>
    <source>
        <strain evidence="9">NBRC 106556</strain>
    </source>
</reference>
<dbReference type="PANTHER" id="PTHR46383">
    <property type="entry name" value="ASPARTATE AMINOTRANSFERASE"/>
    <property type="match status" value="1"/>
</dbReference>
<dbReference type="Gene3D" id="3.90.1150.10">
    <property type="entry name" value="Aspartate Aminotransferase, domain 1"/>
    <property type="match status" value="1"/>
</dbReference>
<evidence type="ECO:0000313" key="10">
    <source>
        <dbReference type="Proteomes" id="UP001062443"/>
    </source>
</evidence>
<dbReference type="CDD" id="cd00609">
    <property type="entry name" value="AAT_like"/>
    <property type="match status" value="1"/>
</dbReference>
<keyword evidence="3 7" id="KW-0032">Aminotransferase</keyword>
<name>A0ABQ0QHI2_9PROT</name>
<dbReference type="EMBL" id="BAQB01000005">
    <property type="protein sequence ID" value="GBR45051.1"/>
    <property type="molecule type" value="Genomic_DNA"/>
</dbReference>
<dbReference type="GO" id="GO:0008483">
    <property type="term" value="F:transaminase activity"/>
    <property type="evidence" value="ECO:0007669"/>
    <property type="project" value="UniProtKB-KW"/>
</dbReference>
<feature type="domain" description="Aminotransferase class I/classII large" evidence="8">
    <location>
        <begin position="53"/>
        <end position="413"/>
    </location>
</feature>
<dbReference type="Gene3D" id="3.40.640.10">
    <property type="entry name" value="Type I PLP-dependent aspartate aminotransferase-like (Major domain)"/>
    <property type="match status" value="1"/>
</dbReference>
<dbReference type="InterPro" id="IPR004839">
    <property type="entry name" value="Aminotransferase_I/II_large"/>
</dbReference>
<keyword evidence="4 7" id="KW-0808">Transferase</keyword>
<accession>A0ABQ0QHI2</accession>
<dbReference type="InterPro" id="IPR015422">
    <property type="entry name" value="PyrdxlP-dep_Trfase_small"/>
</dbReference>
<evidence type="ECO:0000256" key="5">
    <source>
        <dbReference type="ARBA" id="ARBA00022898"/>
    </source>
</evidence>
<evidence type="ECO:0000256" key="6">
    <source>
        <dbReference type="ARBA" id="ARBA00049185"/>
    </source>
</evidence>
<evidence type="ECO:0000313" key="9">
    <source>
        <dbReference type="EMBL" id="GBR45051.1"/>
    </source>
</evidence>
<comment type="caution">
    <text evidence="9">The sequence shown here is derived from an EMBL/GenBank/DDBJ whole genome shotgun (WGS) entry which is preliminary data.</text>
</comment>
<dbReference type="SUPFAM" id="SSF53383">
    <property type="entry name" value="PLP-dependent transferases"/>
    <property type="match status" value="1"/>
</dbReference>
<comment type="cofactor">
    <cofactor evidence="1 7">
        <name>pyridoxal 5'-phosphate</name>
        <dbReference type="ChEBI" id="CHEBI:597326"/>
    </cofactor>
</comment>
<dbReference type="Proteomes" id="UP001062443">
    <property type="component" value="Unassembled WGS sequence"/>
</dbReference>
<keyword evidence="10" id="KW-1185">Reference proteome</keyword>
<evidence type="ECO:0000256" key="1">
    <source>
        <dbReference type="ARBA" id="ARBA00001933"/>
    </source>
</evidence>
<dbReference type="PANTHER" id="PTHR46383:SF1">
    <property type="entry name" value="ASPARTATE AMINOTRANSFERASE"/>
    <property type="match status" value="1"/>
</dbReference>
<keyword evidence="5" id="KW-0663">Pyridoxal phosphate</keyword>
<evidence type="ECO:0000256" key="3">
    <source>
        <dbReference type="ARBA" id="ARBA00022576"/>
    </source>
</evidence>
<proteinExistence type="inferred from homology"/>
<dbReference type="InterPro" id="IPR015421">
    <property type="entry name" value="PyrdxlP-dep_Trfase_major"/>
</dbReference>
<protein>
    <recommendedName>
        <fullName evidence="7">Aminotransferase</fullName>
        <ecNumber evidence="7">2.6.1.-</ecNumber>
    </recommendedName>
</protein>
<comment type="catalytic activity">
    <reaction evidence="6">
        <text>L-aspartate + 2-oxoglutarate = oxaloacetate + L-glutamate</text>
        <dbReference type="Rhea" id="RHEA:21824"/>
        <dbReference type="ChEBI" id="CHEBI:16452"/>
        <dbReference type="ChEBI" id="CHEBI:16810"/>
        <dbReference type="ChEBI" id="CHEBI:29985"/>
        <dbReference type="ChEBI" id="CHEBI:29991"/>
        <dbReference type="EC" id="2.6.1.1"/>
    </reaction>
</comment>
<sequence>MKRARVFKVFAVVLFDLEPAKMFRPAARIATLPKPATIAMAAKARELRAAGANVISLALGQPDFASPAVAVEAAYAAGLAGDTGYPPIPGQKALIEAIQAKLLRDNGVTATASQIMVANGGKQVIFNAFMATIDDGDEVVVPAPYWVSYPLIAQMFGGRSVEVPCREEDGFRPDPEDIRVAITPKTRWLVLNFPNNPSGAILERADLEALAEVLRDAPHVMVMCDEIYEHLTFDGRQHVSLLSVAPDLADRVLVVNGVAKAYAMTGWRVGFACGPAPLIAAMIAVQGNATSGVCTLAQAGAVAALNDGGDGIALMRETYERRRNKVVAALRTIPGLSCAMPQGAFYAYPGIAALLGGTSGQGRVLSHDVAFAEALLEESHVATVPGAAFGLGSHLRLSFAASDEDLAEACRRIEAFVRAIR</sequence>
<dbReference type="InterPro" id="IPR050596">
    <property type="entry name" value="AspAT/PAT-like"/>
</dbReference>
<dbReference type="Pfam" id="PF00155">
    <property type="entry name" value="Aminotran_1_2"/>
    <property type="match status" value="1"/>
</dbReference>
<gene>
    <name evidence="9" type="ORF">AA106556_0635</name>
</gene>
<organism evidence="9 10">
    <name type="scientific">Neokomagataea tanensis NBRC 106556</name>
    <dbReference type="NCBI Taxonomy" id="1223519"/>
    <lineage>
        <taxon>Bacteria</taxon>
        <taxon>Pseudomonadati</taxon>
        <taxon>Pseudomonadota</taxon>
        <taxon>Alphaproteobacteria</taxon>
        <taxon>Acetobacterales</taxon>
        <taxon>Acetobacteraceae</taxon>
        <taxon>Neokomagataea</taxon>
    </lineage>
</organism>
<evidence type="ECO:0000256" key="2">
    <source>
        <dbReference type="ARBA" id="ARBA00007441"/>
    </source>
</evidence>
<dbReference type="InterPro" id="IPR004838">
    <property type="entry name" value="NHTrfase_class1_PyrdxlP-BS"/>
</dbReference>
<dbReference type="EC" id="2.6.1.-" evidence="7"/>
<comment type="similarity">
    <text evidence="2 7">Belongs to the class-I pyridoxal-phosphate-dependent aminotransferase family.</text>
</comment>
<dbReference type="InterPro" id="IPR015424">
    <property type="entry name" value="PyrdxlP-dep_Trfase"/>
</dbReference>
<dbReference type="PROSITE" id="PS00105">
    <property type="entry name" value="AA_TRANSFER_CLASS_1"/>
    <property type="match status" value="1"/>
</dbReference>
<evidence type="ECO:0000256" key="7">
    <source>
        <dbReference type="RuleBase" id="RU000481"/>
    </source>
</evidence>